<evidence type="ECO:0000259" key="4">
    <source>
        <dbReference type="PROSITE" id="PS01124"/>
    </source>
</evidence>
<proteinExistence type="predicted"/>
<name>A0ABU4GGR6_9CLOT</name>
<evidence type="ECO:0000256" key="3">
    <source>
        <dbReference type="ARBA" id="ARBA00023163"/>
    </source>
</evidence>
<dbReference type="Proteomes" id="UP001276854">
    <property type="component" value="Unassembled WGS sequence"/>
</dbReference>
<dbReference type="SMART" id="SM00342">
    <property type="entry name" value="HTH_ARAC"/>
    <property type="match status" value="1"/>
</dbReference>
<evidence type="ECO:0000313" key="6">
    <source>
        <dbReference type="Proteomes" id="UP001276854"/>
    </source>
</evidence>
<keyword evidence="1" id="KW-0805">Transcription regulation</keyword>
<keyword evidence="3" id="KW-0804">Transcription</keyword>
<dbReference type="PROSITE" id="PS01124">
    <property type="entry name" value="HTH_ARAC_FAMILY_2"/>
    <property type="match status" value="1"/>
</dbReference>
<dbReference type="PRINTS" id="PR00032">
    <property type="entry name" value="HTHARAC"/>
</dbReference>
<dbReference type="Gene3D" id="1.10.10.60">
    <property type="entry name" value="Homeodomain-like"/>
    <property type="match status" value="2"/>
</dbReference>
<evidence type="ECO:0000256" key="1">
    <source>
        <dbReference type="ARBA" id="ARBA00023015"/>
    </source>
</evidence>
<sequence length="407" mass="47641">MIDQSINLAKNIFDSQNIQSTLLTSPFDNISEIDYSLRSHLYPQQNPYEDIKNWLIQECSFPNIYLIESSYHFCNVYLKLPIADDASSYLSIGPFLFSRPTEPEIQQIAGIYPSPHMEQELKFFYNNLPLTFAREKFQAFITALFSPVLGPEMRIIYQSHSDVLNNLITANDFEHSFSEGDLSLNLVEQRYQIEQQMIAAVKQQNIREAIRLHKKMIQFNYGQRTSNQLRNSKNFMIVFNTLLRAAARECEVHPFYIDKISHQFAIEIEQCTNDLQLMKLSADMIRKYCLLIHNHSVKKYSDNIQDCVTYIDLHYNENLTLKKMAEYLNLNSSYLSTLFKKELGKTVTEYITQTRIKQALLLLNSTKHSIREVANQCGFDDINYFSRIFKKYEGMSPSSYRKMIQDN</sequence>
<comment type="caution">
    <text evidence="5">The sequence shown here is derived from an EMBL/GenBank/DDBJ whole genome shotgun (WGS) entry which is preliminary data.</text>
</comment>
<dbReference type="InterPro" id="IPR018062">
    <property type="entry name" value="HTH_AraC-typ_CS"/>
</dbReference>
<dbReference type="PROSITE" id="PS00041">
    <property type="entry name" value="HTH_ARAC_FAMILY_1"/>
    <property type="match status" value="1"/>
</dbReference>
<dbReference type="PANTHER" id="PTHR43280:SF34">
    <property type="entry name" value="ARAC-FAMILY TRANSCRIPTIONAL REGULATOR"/>
    <property type="match status" value="1"/>
</dbReference>
<accession>A0ABU4GGR6</accession>
<dbReference type="PANTHER" id="PTHR43280">
    <property type="entry name" value="ARAC-FAMILY TRANSCRIPTIONAL REGULATOR"/>
    <property type="match status" value="1"/>
</dbReference>
<organism evidence="5 6">
    <name type="scientific">Clostridium boliviensis</name>
    <dbReference type="NCBI Taxonomy" id="318465"/>
    <lineage>
        <taxon>Bacteria</taxon>
        <taxon>Bacillati</taxon>
        <taxon>Bacillota</taxon>
        <taxon>Clostridia</taxon>
        <taxon>Eubacteriales</taxon>
        <taxon>Clostridiaceae</taxon>
        <taxon>Clostridium</taxon>
    </lineage>
</organism>
<dbReference type="InterPro" id="IPR009057">
    <property type="entry name" value="Homeodomain-like_sf"/>
</dbReference>
<dbReference type="Pfam" id="PF12833">
    <property type="entry name" value="HTH_18"/>
    <property type="match status" value="1"/>
</dbReference>
<keyword evidence="6" id="KW-1185">Reference proteome</keyword>
<gene>
    <name evidence="5" type="ORF">RZO55_01215</name>
</gene>
<dbReference type="RefSeq" id="WP_318062483.1">
    <property type="nucleotide sequence ID" value="NZ_JAWONS010000026.1"/>
</dbReference>
<protein>
    <submittedName>
        <fullName evidence="5">AraC family transcriptional regulator</fullName>
    </submittedName>
</protein>
<dbReference type="InterPro" id="IPR020449">
    <property type="entry name" value="Tscrpt_reg_AraC-type_HTH"/>
</dbReference>
<reference evidence="5 6" key="1">
    <citation type="submission" date="2023-10" db="EMBL/GenBank/DDBJ databases">
        <title>A novel Glycoside Hydrolase 43-Like Enzyme from Clostrdium boliviensis is an Endo-xylanase, and a Candidate for Xylooligosaccharides Production from Different Xylan Substrates.</title>
        <authorList>
            <person name="Alvarez M.T."/>
            <person name="Rocabado-Villegas L.R."/>
            <person name="Salas-Veizaga D.M."/>
            <person name="Linares-Pasten J.A."/>
            <person name="Gudmundsdottir E.E."/>
            <person name="Hreggvidsson G.O."/>
            <person name="Adlercreutz P."/>
            <person name="Nordberg Karlsson E."/>
        </authorList>
    </citation>
    <scope>NUCLEOTIDE SEQUENCE [LARGE SCALE GENOMIC DNA]</scope>
    <source>
        <strain evidence="5 6">E-1</strain>
    </source>
</reference>
<dbReference type="InterPro" id="IPR018060">
    <property type="entry name" value="HTH_AraC"/>
</dbReference>
<keyword evidence="2" id="KW-0238">DNA-binding</keyword>
<feature type="domain" description="HTH araC/xylS-type" evidence="4">
    <location>
        <begin position="305"/>
        <end position="403"/>
    </location>
</feature>
<evidence type="ECO:0000313" key="5">
    <source>
        <dbReference type="EMBL" id="MDW2796207.1"/>
    </source>
</evidence>
<dbReference type="SUPFAM" id="SSF46689">
    <property type="entry name" value="Homeodomain-like"/>
    <property type="match status" value="2"/>
</dbReference>
<evidence type="ECO:0000256" key="2">
    <source>
        <dbReference type="ARBA" id="ARBA00023125"/>
    </source>
</evidence>
<dbReference type="EMBL" id="JAWONS010000026">
    <property type="protein sequence ID" value="MDW2796207.1"/>
    <property type="molecule type" value="Genomic_DNA"/>
</dbReference>